<keyword evidence="1" id="KW-0812">Transmembrane</keyword>
<dbReference type="OrthoDB" id="8479738at2"/>
<keyword evidence="1" id="KW-0472">Membrane</keyword>
<name>K2HA97_9RHOB</name>
<keyword evidence="1" id="KW-1133">Transmembrane helix</keyword>
<evidence type="ECO:0000313" key="3">
    <source>
        <dbReference type="Proteomes" id="UP000006765"/>
    </source>
</evidence>
<proteinExistence type="predicted"/>
<dbReference type="Proteomes" id="UP000006765">
    <property type="component" value="Unassembled WGS sequence"/>
</dbReference>
<comment type="caution">
    <text evidence="2">The sequence shown here is derived from an EMBL/GenBank/DDBJ whole genome shotgun (WGS) entry which is preliminary data.</text>
</comment>
<accession>K2HA97</accession>
<evidence type="ECO:0000256" key="1">
    <source>
        <dbReference type="SAM" id="Phobius"/>
    </source>
</evidence>
<dbReference type="EMBL" id="AMGO01000021">
    <property type="protein sequence ID" value="EKE44453.1"/>
    <property type="molecule type" value="Genomic_DNA"/>
</dbReference>
<dbReference type="STRING" id="1231392.OCGS_1291"/>
<reference evidence="2 3" key="1">
    <citation type="journal article" date="2012" name="J. Bacteriol.">
        <title>Draft Genome Sequence of Oceaniovalibus guishaninsula JLT2003T.</title>
        <authorList>
            <person name="Tang K."/>
            <person name="Liu K."/>
            <person name="Jiao N."/>
        </authorList>
    </citation>
    <scope>NUCLEOTIDE SEQUENCE [LARGE SCALE GENOMIC DNA]</scope>
    <source>
        <strain evidence="2 3">JLT2003</strain>
    </source>
</reference>
<sequence>MSILTPIPPRTPLHLRILLHVPVLGWMARDVLFGDRNNLWFALIAIVSVWIMAIAAWGIVAVYLPVVFLVPAVFVLLFLVTNG</sequence>
<organism evidence="2 3">
    <name type="scientific">Oceaniovalibus guishaninsula JLT2003</name>
    <dbReference type="NCBI Taxonomy" id="1231392"/>
    <lineage>
        <taxon>Bacteria</taxon>
        <taxon>Pseudomonadati</taxon>
        <taxon>Pseudomonadota</taxon>
        <taxon>Alphaproteobacteria</taxon>
        <taxon>Rhodobacterales</taxon>
        <taxon>Roseobacteraceae</taxon>
        <taxon>Oceaniovalibus</taxon>
    </lineage>
</organism>
<keyword evidence="3" id="KW-1185">Reference proteome</keyword>
<protein>
    <submittedName>
        <fullName evidence="2">Uncharacterized protein</fullName>
    </submittedName>
</protein>
<gene>
    <name evidence="2" type="ORF">OCGS_1291</name>
</gene>
<dbReference type="AlphaFoldDB" id="K2HA97"/>
<dbReference type="RefSeq" id="WP_007426443.1">
    <property type="nucleotide sequence ID" value="NZ_AMGO01000021.1"/>
</dbReference>
<evidence type="ECO:0000313" key="2">
    <source>
        <dbReference type="EMBL" id="EKE44453.1"/>
    </source>
</evidence>
<dbReference type="eggNOG" id="ENOG503387F">
    <property type="taxonomic scope" value="Bacteria"/>
</dbReference>
<feature type="transmembrane region" description="Helical" evidence="1">
    <location>
        <begin position="39"/>
        <end position="57"/>
    </location>
</feature>
<feature type="transmembrane region" description="Helical" evidence="1">
    <location>
        <begin position="63"/>
        <end position="81"/>
    </location>
</feature>